<keyword evidence="1" id="KW-0812">Transmembrane</keyword>
<accession>A0ABT8TGR0</accession>
<protein>
    <recommendedName>
        <fullName evidence="4">DUF2232 domain-containing protein</fullName>
    </recommendedName>
</protein>
<gene>
    <name evidence="2" type="ORF">QWI16_13955</name>
</gene>
<organism evidence="2 3">
    <name type="scientific">Gilvimarinus algae</name>
    <dbReference type="NCBI Taxonomy" id="3058037"/>
    <lineage>
        <taxon>Bacteria</taxon>
        <taxon>Pseudomonadati</taxon>
        <taxon>Pseudomonadota</taxon>
        <taxon>Gammaproteobacteria</taxon>
        <taxon>Cellvibrionales</taxon>
        <taxon>Cellvibrionaceae</taxon>
        <taxon>Gilvimarinus</taxon>
    </lineage>
</organism>
<proteinExistence type="predicted"/>
<name>A0ABT8TGR0_9GAMM</name>
<evidence type="ECO:0008006" key="4">
    <source>
        <dbReference type="Google" id="ProtNLM"/>
    </source>
</evidence>
<keyword evidence="3" id="KW-1185">Reference proteome</keyword>
<dbReference type="RefSeq" id="WP_302714050.1">
    <property type="nucleotide sequence ID" value="NZ_JAULRT010000060.1"/>
</dbReference>
<reference evidence="2" key="1">
    <citation type="submission" date="2023-07" db="EMBL/GenBank/DDBJ databases">
        <title>Gilvimarinus algae sp. nov., isolated from the surface of Kelp.</title>
        <authorList>
            <person name="Sun Y.Y."/>
            <person name="Gong Y."/>
            <person name="Du Z.J."/>
        </authorList>
    </citation>
    <scope>NUCLEOTIDE SEQUENCE</scope>
    <source>
        <strain evidence="2">SDUM040014</strain>
    </source>
</reference>
<comment type="caution">
    <text evidence="2">The sequence shown here is derived from an EMBL/GenBank/DDBJ whole genome shotgun (WGS) entry which is preliminary data.</text>
</comment>
<feature type="transmembrane region" description="Helical" evidence="1">
    <location>
        <begin position="15"/>
        <end position="38"/>
    </location>
</feature>
<feature type="transmembrane region" description="Helical" evidence="1">
    <location>
        <begin position="212"/>
        <end position="234"/>
    </location>
</feature>
<feature type="transmembrane region" description="Helical" evidence="1">
    <location>
        <begin position="94"/>
        <end position="112"/>
    </location>
</feature>
<evidence type="ECO:0000256" key="1">
    <source>
        <dbReference type="SAM" id="Phobius"/>
    </source>
</evidence>
<keyword evidence="1" id="KW-1133">Transmembrane helix</keyword>
<evidence type="ECO:0000313" key="2">
    <source>
        <dbReference type="EMBL" id="MDO3383281.1"/>
    </source>
</evidence>
<feature type="transmembrane region" description="Helical" evidence="1">
    <location>
        <begin position="68"/>
        <end position="87"/>
    </location>
</feature>
<dbReference type="Proteomes" id="UP001168380">
    <property type="component" value="Unassembled WGS sequence"/>
</dbReference>
<feature type="transmembrane region" description="Helical" evidence="1">
    <location>
        <begin position="145"/>
        <end position="166"/>
    </location>
</feature>
<feature type="transmembrane region" description="Helical" evidence="1">
    <location>
        <begin position="246"/>
        <end position="266"/>
    </location>
</feature>
<dbReference type="EMBL" id="JAULRT010000060">
    <property type="protein sequence ID" value="MDO3383281.1"/>
    <property type="molecule type" value="Genomic_DNA"/>
</dbReference>
<feature type="transmembrane region" description="Helical" evidence="1">
    <location>
        <begin position="45"/>
        <end position="62"/>
    </location>
</feature>
<sequence>MRALAEFIMRGRTQAAAVALIGHWIPLVSPATVALVTLRRGLADGALVLLWALLPALVLLAMGQQNAFLAVTGAVSVWASSLVLRTSSSWQHTLMGLVALNTLGALALLVFWPQLVAEFVAMCKELFEALQAQAEQPIELPEPDAAMVLGLLAAMTALSGALGLILGRWWQGLLYNPGGFATEFRALRLRPVASLVCIAAVVYCYLQPAGVSVWALVFAQPLLFAGIALVHAMVAKRGLGVQWLVLFYLALVLLQPLKILLVFVAFGDTWLDFRARVKAKSA</sequence>
<evidence type="ECO:0000313" key="3">
    <source>
        <dbReference type="Proteomes" id="UP001168380"/>
    </source>
</evidence>
<feature type="transmembrane region" description="Helical" evidence="1">
    <location>
        <begin position="187"/>
        <end position="206"/>
    </location>
</feature>
<keyword evidence="1" id="KW-0472">Membrane</keyword>